<proteinExistence type="predicted"/>
<comment type="caution">
    <text evidence="5">The sequence shown here is derived from an EMBL/GenBank/DDBJ whole genome shotgun (WGS) entry which is preliminary data.</text>
</comment>
<gene>
    <name evidence="5" type="ORF">BpHYR1_043924</name>
</gene>
<keyword evidence="2" id="KW-0863">Zinc-finger</keyword>
<feature type="domain" description="FLYWCH-type" evidence="4">
    <location>
        <begin position="124"/>
        <end position="175"/>
    </location>
</feature>
<reference evidence="5 6" key="1">
    <citation type="journal article" date="2018" name="Sci. Rep.">
        <title>Genomic signatures of local adaptation to the degree of environmental predictability in rotifers.</title>
        <authorList>
            <person name="Franch-Gras L."/>
            <person name="Hahn C."/>
            <person name="Garcia-Roger E.M."/>
            <person name="Carmona M.J."/>
            <person name="Serra M."/>
            <person name="Gomez A."/>
        </authorList>
    </citation>
    <scope>NUCLEOTIDE SEQUENCE [LARGE SCALE GENOMIC DNA]</scope>
    <source>
        <strain evidence="5">HYR1</strain>
    </source>
</reference>
<sequence>MDLEAFKNFNLNDERQSPYLRLRNRTIPKTQAVANSDASDEIVHTSPILSNENCFCDSFSNVNNNSNQLVNYSSSSSDDSINEPYYDVNDLLSSDDNSIESVKDTSKLSIESTFEELIFSKTTNEYEYIYEKTYGNKKYWRCSYVDLSAKKYCKARIHTDLNNKLINVTKTQHIHEMDPDRGKDTAENPRRIITDALTKLPRSANHLIATKENLTQQ</sequence>
<keyword evidence="3" id="KW-0862">Zinc</keyword>
<dbReference type="Proteomes" id="UP000276133">
    <property type="component" value="Unassembled WGS sequence"/>
</dbReference>
<organism evidence="5 6">
    <name type="scientific">Brachionus plicatilis</name>
    <name type="common">Marine rotifer</name>
    <name type="synonym">Brachionus muelleri</name>
    <dbReference type="NCBI Taxonomy" id="10195"/>
    <lineage>
        <taxon>Eukaryota</taxon>
        <taxon>Metazoa</taxon>
        <taxon>Spiralia</taxon>
        <taxon>Gnathifera</taxon>
        <taxon>Rotifera</taxon>
        <taxon>Eurotatoria</taxon>
        <taxon>Monogononta</taxon>
        <taxon>Pseudotrocha</taxon>
        <taxon>Ploima</taxon>
        <taxon>Brachionidae</taxon>
        <taxon>Brachionus</taxon>
    </lineage>
</organism>
<evidence type="ECO:0000259" key="4">
    <source>
        <dbReference type="Pfam" id="PF04500"/>
    </source>
</evidence>
<evidence type="ECO:0000313" key="5">
    <source>
        <dbReference type="EMBL" id="RNA34490.1"/>
    </source>
</evidence>
<evidence type="ECO:0000256" key="3">
    <source>
        <dbReference type="ARBA" id="ARBA00022833"/>
    </source>
</evidence>
<name>A0A3M7SG08_BRAPC</name>
<dbReference type="AlphaFoldDB" id="A0A3M7SG08"/>
<evidence type="ECO:0000256" key="2">
    <source>
        <dbReference type="ARBA" id="ARBA00022771"/>
    </source>
</evidence>
<keyword evidence="6" id="KW-1185">Reference proteome</keyword>
<dbReference type="EMBL" id="REGN01001470">
    <property type="protein sequence ID" value="RNA34490.1"/>
    <property type="molecule type" value="Genomic_DNA"/>
</dbReference>
<protein>
    <recommendedName>
        <fullName evidence="4">FLYWCH-type domain-containing protein</fullName>
    </recommendedName>
</protein>
<dbReference type="OrthoDB" id="167578at2759"/>
<keyword evidence="1" id="KW-0479">Metal-binding</keyword>
<dbReference type="Pfam" id="PF04500">
    <property type="entry name" value="FLYWCH"/>
    <property type="match status" value="1"/>
</dbReference>
<accession>A0A3M7SG08</accession>
<feature type="non-terminal residue" evidence="5">
    <location>
        <position position="217"/>
    </location>
</feature>
<dbReference type="InterPro" id="IPR007588">
    <property type="entry name" value="Znf_FLYWCH"/>
</dbReference>
<dbReference type="GO" id="GO:0008270">
    <property type="term" value="F:zinc ion binding"/>
    <property type="evidence" value="ECO:0007669"/>
    <property type="project" value="UniProtKB-KW"/>
</dbReference>
<evidence type="ECO:0000256" key="1">
    <source>
        <dbReference type="ARBA" id="ARBA00022723"/>
    </source>
</evidence>
<evidence type="ECO:0000313" key="6">
    <source>
        <dbReference type="Proteomes" id="UP000276133"/>
    </source>
</evidence>
<dbReference type="Gene3D" id="2.20.25.240">
    <property type="match status" value="1"/>
</dbReference>